<evidence type="ECO:0000256" key="1">
    <source>
        <dbReference type="SAM" id="Phobius"/>
    </source>
</evidence>
<keyword evidence="1" id="KW-0472">Membrane</keyword>
<organism evidence="2 3">
    <name type="scientific">Coprinellus micaceus</name>
    <name type="common">Glistening ink-cap mushroom</name>
    <name type="synonym">Coprinus micaceus</name>
    <dbReference type="NCBI Taxonomy" id="71717"/>
    <lineage>
        <taxon>Eukaryota</taxon>
        <taxon>Fungi</taxon>
        <taxon>Dikarya</taxon>
        <taxon>Basidiomycota</taxon>
        <taxon>Agaricomycotina</taxon>
        <taxon>Agaricomycetes</taxon>
        <taxon>Agaricomycetidae</taxon>
        <taxon>Agaricales</taxon>
        <taxon>Agaricineae</taxon>
        <taxon>Psathyrellaceae</taxon>
        <taxon>Coprinellus</taxon>
    </lineage>
</organism>
<evidence type="ECO:0000313" key="3">
    <source>
        <dbReference type="Proteomes" id="UP000298030"/>
    </source>
</evidence>
<keyword evidence="1" id="KW-1133">Transmembrane helix</keyword>
<dbReference type="AlphaFoldDB" id="A0A4Y7TK63"/>
<comment type="caution">
    <text evidence="2">The sequence shown here is derived from an EMBL/GenBank/DDBJ whole genome shotgun (WGS) entry which is preliminary data.</text>
</comment>
<sequence length="538" mass="61013">MRWSAPPERRELVLILFSVACYLLAYNIEISLNYVGIDPVAAQGALFRRIGLGKTKVLGRDGRKPAGWRDRLELTIFGSWNWDEGHVAGDESTRNQLRKGGGRHGAQWVERRAARALDSERFGDNTVNGGHWWWNDDVPVTTVVKHVPGYTILDNVIIYKGGVYLVTDDKASLPPLKSIVETGPPSVGVWQALDRKEASARLGEYGGIIKGVTWMSVSPPSNTTLFDLWRMYSTLDSQIDSLGHTILSPPQRIILPHIPFFTDKDPEDPPADFHLKPRPRSETGFHPYTLKSAFPYTDAQYQQDWEDYHKMEVPFVIERLVVSDQVAATRSLNKGQPANAPPFGLDASRFWWEPVRRTVVSYFDRLEEEGRASETTDGGGLWSWKPKSKKVIVFIDNQAEAVKNGKSAILPEDHDYFSRSLNKLGRDKGYEVHTAKMDVMIRSTIVVGNHGDHLFDAMWMRPSPQATLMEFFPENSFSREREIVMRSLGIRYIAWWTNRHFTKDALPEVVGADNQPVHINTDAIIKEIHDVLSSAKHR</sequence>
<reference evidence="2 3" key="1">
    <citation type="journal article" date="2019" name="Nat. Ecol. Evol.">
        <title>Megaphylogeny resolves global patterns of mushroom evolution.</title>
        <authorList>
            <person name="Varga T."/>
            <person name="Krizsan K."/>
            <person name="Foldi C."/>
            <person name="Dima B."/>
            <person name="Sanchez-Garcia M."/>
            <person name="Sanchez-Ramirez S."/>
            <person name="Szollosi G.J."/>
            <person name="Szarkandi J.G."/>
            <person name="Papp V."/>
            <person name="Albert L."/>
            <person name="Andreopoulos W."/>
            <person name="Angelini C."/>
            <person name="Antonin V."/>
            <person name="Barry K.W."/>
            <person name="Bougher N.L."/>
            <person name="Buchanan P."/>
            <person name="Buyck B."/>
            <person name="Bense V."/>
            <person name="Catcheside P."/>
            <person name="Chovatia M."/>
            <person name="Cooper J."/>
            <person name="Damon W."/>
            <person name="Desjardin D."/>
            <person name="Finy P."/>
            <person name="Geml J."/>
            <person name="Haridas S."/>
            <person name="Hughes K."/>
            <person name="Justo A."/>
            <person name="Karasinski D."/>
            <person name="Kautmanova I."/>
            <person name="Kiss B."/>
            <person name="Kocsube S."/>
            <person name="Kotiranta H."/>
            <person name="LaButti K.M."/>
            <person name="Lechner B.E."/>
            <person name="Liimatainen K."/>
            <person name="Lipzen A."/>
            <person name="Lukacs Z."/>
            <person name="Mihaltcheva S."/>
            <person name="Morgado L.N."/>
            <person name="Niskanen T."/>
            <person name="Noordeloos M.E."/>
            <person name="Ohm R.A."/>
            <person name="Ortiz-Santana B."/>
            <person name="Ovrebo C."/>
            <person name="Racz N."/>
            <person name="Riley R."/>
            <person name="Savchenko A."/>
            <person name="Shiryaev A."/>
            <person name="Soop K."/>
            <person name="Spirin V."/>
            <person name="Szebenyi C."/>
            <person name="Tomsovsky M."/>
            <person name="Tulloss R.E."/>
            <person name="Uehling J."/>
            <person name="Grigoriev I.V."/>
            <person name="Vagvolgyi C."/>
            <person name="Papp T."/>
            <person name="Martin F.M."/>
            <person name="Miettinen O."/>
            <person name="Hibbett D.S."/>
            <person name="Nagy L.G."/>
        </authorList>
    </citation>
    <scope>NUCLEOTIDE SEQUENCE [LARGE SCALE GENOMIC DNA]</scope>
    <source>
        <strain evidence="2 3">FP101781</strain>
    </source>
</reference>
<gene>
    <name evidence="2" type="ORF">FA13DRAFT_1729863</name>
</gene>
<evidence type="ECO:0000313" key="2">
    <source>
        <dbReference type="EMBL" id="TEB34351.1"/>
    </source>
</evidence>
<dbReference type="Proteomes" id="UP000298030">
    <property type="component" value="Unassembled WGS sequence"/>
</dbReference>
<feature type="transmembrane region" description="Helical" evidence="1">
    <location>
        <begin position="12"/>
        <end position="28"/>
    </location>
</feature>
<accession>A0A4Y7TK63</accession>
<proteinExistence type="predicted"/>
<keyword evidence="1" id="KW-0812">Transmembrane</keyword>
<dbReference type="STRING" id="71717.A0A4Y7TK63"/>
<dbReference type="OrthoDB" id="529273at2759"/>
<dbReference type="EMBL" id="QPFP01000010">
    <property type="protein sequence ID" value="TEB34351.1"/>
    <property type="molecule type" value="Genomic_DNA"/>
</dbReference>
<protein>
    <submittedName>
        <fullName evidence="2">Uncharacterized protein</fullName>
    </submittedName>
</protein>
<keyword evidence="3" id="KW-1185">Reference proteome</keyword>
<name>A0A4Y7TK63_COPMI</name>